<feature type="transmembrane region" description="Helical" evidence="5">
    <location>
        <begin position="145"/>
        <end position="166"/>
    </location>
</feature>
<evidence type="ECO:0000313" key="7">
    <source>
        <dbReference type="EMBL" id="EGV32776.1"/>
    </source>
</evidence>
<dbReference type="Gene3D" id="3.30.70.270">
    <property type="match status" value="1"/>
</dbReference>
<evidence type="ECO:0000256" key="4">
    <source>
        <dbReference type="SAM" id="Coils"/>
    </source>
</evidence>
<dbReference type="NCBIfam" id="TIGR00254">
    <property type="entry name" value="GGDEF"/>
    <property type="match status" value="1"/>
</dbReference>
<comment type="caution">
    <text evidence="7">The sequence shown here is derived from an EMBL/GenBank/DDBJ whole genome shotgun (WGS) entry which is preliminary data.</text>
</comment>
<evidence type="ECO:0000256" key="5">
    <source>
        <dbReference type="SAM" id="Phobius"/>
    </source>
</evidence>
<feature type="coiled-coil region" evidence="4">
    <location>
        <begin position="365"/>
        <end position="392"/>
    </location>
</feature>
<feature type="transmembrane region" description="Helical" evidence="5">
    <location>
        <begin position="290"/>
        <end position="316"/>
    </location>
</feature>
<dbReference type="Pfam" id="PF07695">
    <property type="entry name" value="7TMR-DISM_7TM"/>
    <property type="match status" value="1"/>
</dbReference>
<dbReference type="GO" id="GO:0005886">
    <property type="term" value="C:plasma membrane"/>
    <property type="evidence" value="ECO:0007669"/>
    <property type="project" value="TreeGrafter"/>
</dbReference>
<evidence type="ECO:0000256" key="1">
    <source>
        <dbReference type="ARBA" id="ARBA00001946"/>
    </source>
</evidence>
<evidence type="ECO:0000256" key="2">
    <source>
        <dbReference type="ARBA" id="ARBA00012528"/>
    </source>
</evidence>
<evidence type="ECO:0000313" key="8">
    <source>
        <dbReference type="Proteomes" id="UP000004200"/>
    </source>
</evidence>
<dbReference type="PANTHER" id="PTHR45138:SF9">
    <property type="entry name" value="DIGUANYLATE CYCLASE DGCM-RELATED"/>
    <property type="match status" value="1"/>
</dbReference>
<dbReference type="InterPro" id="IPR011622">
    <property type="entry name" value="7TMR_DISM_rcpt_extracell_dom2"/>
</dbReference>
<reference evidence="7 8" key="1">
    <citation type="submission" date="2011-06" db="EMBL/GenBank/DDBJ databases">
        <title>The draft genome of Thiorhodococcus drewsii AZ1.</title>
        <authorList>
            <consortium name="US DOE Joint Genome Institute (JGI-PGF)"/>
            <person name="Lucas S."/>
            <person name="Han J."/>
            <person name="Lapidus A."/>
            <person name="Cheng J.-F."/>
            <person name="Goodwin L."/>
            <person name="Pitluck S."/>
            <person name="Peters L."/>
            <person name="Land M.L."/>
            <person name="Hauser L."/>
            <person name="Vogl K."/>
            <person name="Liu Z."/>
            <person name="Imhoff J."/>
            <person name="Thiel V."/>
            <person name="Frigaard N.-U."/>
            <person name="Bryant D.A."/>
            <person name="Woyke T.J."/>
        </authorList>
    </citation>
    <scope>NUCLEOTIDE SEQUENCE [LARGE SCALE GENOMIC DNA]</scope>
    <source>
        <strain evidence="7 8">AZ1</strain>
    </source>
</reference>
<dbReference type="GO" id="GO:0043709">
    <property type="term" value="P:cell adhesion involved in single-species biofilm formation"/>
    <property type="evidence" value="ECO:0007669"/>
    <property type="project" value="TreeGrafter"/>
</dbReference>
<feature type="transmembrane region" description="Helical" evidence="5">
    <location>
        <begin position="238"/>
        <end position="255"/>
    </location>
</feature>
<dbReference type="STRING" id="765913.ThidrDRAFT_0896"/>
<organism evidence="7 8">
    <name type="scientific">Thiorhodococcus drewsii AZ1</name>
    <dbReference type="NCBI Taxonomy" id="765913"/>
    <lineage>
        <taxon>Bacteria</taxon>
        <taxon>Pseudomonadati</taxon>
        <taxon>Pseudomonadota</taxon>
        <taxon>Gammaproteobacteria</taxon>
        <taxon>Chromatiales</taxon>
        <taxon>Chromatiaceae</taxon>
        <taxon>Thiorhodococcus</taxon>
    </lineage>
</organism>
<dbReference type="PROSITE" id="PS50887">
    <property type="entry name" value="GGDEF"/>
    <property type="match status" value="1"/>
</dbReference>
<dbReference type="SMART" id="SM00267">
    <property type="entry name" value="GGDEF"/>
    <property type="match status" value="1"/>
</dbReference>
<dbReference type="Proteomes" id="UP000004200">
    <property type="component" value="Unassembled WGS sequence"/>
</dbReference>
<name>G2DXY4_9GAMM</name>
<evidence type="ECO:0000259" key="6">
    <source>
        <dbReference type="PROSITE" id="PS50887"/>
    </source>
</evidence>
<feature type="transmembrane region" description="Helical" evidence="5">
    <location>
        <begin position="173"/>
        <end position="193"/>
    </location>
</feature>
<dbReference type="FunFam" id="3.30.70.270:FF:000001">
    <property type="entry name" value="Diguanylate cyclase domain protein"/>
    <property type="match status" value="1"/>
</dbReference>
<dbReference type="EC" id="2.7.7.65" evidence="2"/>
<dbReference type="EMBL" id="AFWT01000005">
    <property type="protein sequence ID" value="EGV32776.1"/>
    <property type="molecule type" value="Genomic_DNA"/>
</dbReference>
<feature type="transmembrane region" description="Helical" evidence="5">
    <location>
        <begin position="261"/>
        <end position="283"/>
    </location>
</feature>
<comment type="catalytic activity">
    <reaction evidence="3">
        <text>2 GTP = 3',3'-c-di-GMP + 2 diphosphate</text>
        <dbReference type="Rhea" id="RHEA:24898"/>
        <dbReference type="ChEBI" id="CHEBI:33019"/>
        <dbReference type="ChEBI" id="CHEBI:37565"/>
        <dbReference type="ChEBI" id="CHEBI:58805"/>
        <dbReference type="EC" id="2.7.7.65"/>
    </reaction>
</comment>
<gene>
    <name evidence="7" type="ORF">ThidrDRAFT_0896</name>
</gene>
<protein>
    <recommendedName>
        <fullName evidence="2">diguanylate cyclase</fullName>
        <ecNumber evidence="2">2.7.7.65</ecNumber>
    </recommendedName>
</protein>
<dbReference type="InterPro" id="IPR043128">
    <property type="entry name" value="Rev_trsase/Diguanyl_cyclase"/>
</dbReference>
<keyword evidence="5" id="KW-1133">Transmembrane helix</keyword>
<keyword evidence="5" id="KW-0472">Membrane</keyword>
<keyword evidence="4" id="KW-0175">Coiled coil</keyword>
<dbReference type="AlphaFoldDB" id="G2DXY4"/>
<dbReference type="GO" id="GO:1902201">
    <property type="term" value="P:negative regulation of bacterial-type flagellum-dependent cell motility"/>
    <property type="evidence" value="ECO:0007669"/>
    <property type="project" value="TreeGrafter"/>
</dbReference>
<dbReference type="InterPro" id="IPR029787">
    <property type="entry name" value="Nucleotide_cyclase"/>
</dbReference>
<proteinExistence type="predicted"/>
<sequence length="555" mass="63446">MDPSRSLTIDEIASDQIKGDGPTGTLKPARVYIKSPNIDYWLIFRLTNSSEKPVNRIVRFDEPFAKYANIYYREGDEWRFQSAGLATPIDNRPVHNRNPIFPVNIGPNETKTIYLKLHSNYGMITIGIHCNEPEAFLNWELLQTAWYMFYFGATSALVAYNLFLFFALREKLYLYYVLHGTCYISWVLIYSGFDLYLGVSEIMHYRLNSVVDLVLVFLALFTRQLLQTPINLPRIDKVLIGIAGIAIIHGIASYIEITYYHYITFLAFPSYLFFMLLGVYAVMKNITLAGYYLLSMGLYFSGIIVLALLLMGLIPYNPLSRYLYMPGSLAEFTTLSLALAYRVRLLQNQNTLFQKQLIETERRTKERLERAVAERTDALRKANTELERMAKKDGLTGLANRRLLNERLRHEWKRLARERQPMAAILCDIDHFKKFNDQYGHQGGDECLIKAARTIERCLHRPGDLASRYGGEEFLILLPNTDSAGALTTAERIRSAIEDLAIKHENSETSDRLTMSFGVAAANPHEGVTAEQLVAAADESLYRAKNQGRNQVVRS</sequence>
<dbReference type="Gene3D" id="2.60.40.2380">
    <property type="match status" value="1"/>
</dbReference>
<dbReference type="CDD" id="cd01949">
    <property type="entry name" value="GGDEF"/>
    <property type="match status" value="1"/>
</dbReference>
<dbReference type="InterPro" id="IPR000160">
    <property type="entry name" value="GGDEF_dom"/>
</dbReference>
<dbReference type="Pfam" id="PF00990">
    <property type="entry name" value="GGDEF"/>
    <property type="match status" value="1"/>
</dbReference>
<comment type="cofactor">
    <cofactor evidence="1">
        <name>Mg(2+)</name>
        <dbReference type="ChEBI" id="CHEBI:18420"/>
    </cofactor>
</comment>
<dbReference type="InterPro" id="IPR011623">
    <property type="entry name" value="7TMR_DISM_rcpt_extracell_dom1"/>
</dbReference>
<accession>G2DXY4</accession>
<dbReference type="GO" id="GO:0052621">
    <property type="term" value="F:diguanylate cyclase activity"/>
    <property type="evidence" value="ECO:0007669"/>
    <property type="project" value="UniProtKB-EC"/>
</dbReference>
<evidence type="ECO:0000256" key="3">
    <source>
        <dbReference type="ARBA" id="ARBA00034247"/>
    </source>
</evidence>
<dbReference type="PATRIC" id="fig|765913.3.peg.917"/>
<dbReference type="InterPro" id="IPR050469">
    <property type="entry name" value="Diguanylate_Cyclase"/>
</dbReference>
<keyword evidence="8" id="KW-1185">Reference proteome</keyword>
<dbReference type="SUPFAM" id="SSF55073">
    <property type="entry name" value="Nucleotide cyclase"/>
    <property type="match status" value="1"/>
</dbReference>
<dbReference type="Pfam" id="PF07696">
    <property type="entry name" value="7TMR-DISMED2"/>
    <property type="match status" value="1"/>
</dbReference>
<dbReference type="PANTHER" id="PTHR45138">
    <property type="entry name" value="REGULATORY COMPONENTS OF SENSORY TRANSDUCTION SYSTEM"/>
    <property type="match status" value="1"/>
</dbReference>
<dbReference type="eggNOG" id="COG3706">
    <property type="taxonomic scope" value="Bacteria"/>
</dbReference>
<keyword evidence="5" id="KW-0812">Transmembrane</keyword>
<feature type="transmembrane region" description="Helical" evidence="5">
    <location>
        <begin position="205"/>
        <end position="226"/>
    </location>
</feature>
<feature type="domain" description="GGDEF" evidence="6">
    <location>
        <begin position="420"/>
        <end position="555"/>
    </location>
</feature>